<dbReference type="OMA" id="CMNITTQ"/>
<keyword evidence="7 16" id="KW-0547">Nucleotide-binding</keyword>
<comment type="catalytic activity">
    <reaction evidence="14">
        <text>L-threonyl-[protein] + ATP = O-phospho-L-threonyl-[protein] + ADP + H(+)</text>
        <dbReference type="Rhea" id="RHEA:46608"/>
        <dbReference type="Rhea" id="RHEA-COMP:11060"/>
        <dbReference type="Rhea" id="RHEA-COMP:11605"/>
        <dbReference type="ChEBI" id="CHEBI:15378"/>
        <dbReference type="ChEBI" id="CHEBI:30013"/>
        <dbReference type="ChEBI" id="CHEBI:30616"/>
        <dbReference type="ChEBI" id="CHEBI:61977"/>
        <dbReference type="ChEBI" id="CHEBI:456216"/>
        <dbReference type="EC" id="2.7.11.1"/>
    </reaction>
</comment>
<reference evidence="20" key="1">
    <citation type="submission" date="2021-01" db="UniProtKB">
        <authorList>
            <consortium name="EnsemblPlants"/>
        </authorList>
    </citation>
    <scope>IDENTIFICATION</scope>
</reference>
<feature type="compositionally biased region" description="Low complexity" evidence="17">
    <location>
        <begin position="616"/>
        <end position="629"/>
    </location>
</feature>
<organism evidence="20 21">
    <name type="scientific">Kalanchoe fedtschenkoi</name>
    <name type="common">Lavender scallops</name>
    <name type="synonym">South American air plant</name>
    <dbReference type="NCBI Taxonomy" id="63787"/>
    <lineage>
        <taxon>Eukaryota</taxon>
        <taxon>Viridiplantae</taxon>
        <taxon>Streptophyta</taxon>
        <taxon>Embryophyta</taxon>
        <taxon>Tracheophyta</taxon>
        <taxon>Spermatophyta</taxon>
        <taxon>Magnoliopsida</taxon>
        <taxon>eudicotyledons</taxon>
        <taxon>Gunneridae</taxon>
        <taxon>Pentapetalae</taxon>
        <taxon>Saxifragales</taxon>
        <taxon>Crassulaceae</taxon>
        <taxon>Kalanchoe</taxon>
    </lineage>
</organism>
<evidence type="ECO:0000313" key="20">
    <source>
        <dbReference type="EnsemblPlants" id="Kaladp0088s0034.1.v1.1"/>
    </source>
</evidence>
<dbReference type="InterPro" id="IPR008271">
    <property type="entry name" value="Ser/Thr_kinase_AS"/>
</dbReference>
<evidence type="ECO:0000256" key="4">
    <source>
        <dbReference type="ARBA" id="ARBA00022679"/>
    </source>
</evidence>
<dbReference type="Gramene" id="Kaladp0088s0034.1.v1.1">
    <property type="protein sequence ID" value="Kaladp0088s0034.1.v1.1"/>
    <property type="gene ID" value="Kaladp0088s0034.v1.1"/>
</dbReference>
<feature type="transmembrane region" description="Helical" evidence="18">
    <location>
        <begin position="241"/>
        <end position="265"/>
    </location>
</feature>
<dbReference type="FunFam" id="3.30.200.20:FF:000390">
    <property type="entry name" value="probable LRR receptor-like serine/threonine-protein kinase RKF3"/>
    <property type="match status" value="1"/>
</dbReference>
<dbReference type="PANTHER" id="PTHR47989:SF62">
    <property type="entry name" value="OS05G0423500 PROTEIN"/>
    <property type="match status" value="1"/>
</dbReference>
<keyword evidence="3" id="KW-0723">Serine/threonine-protein kinase</keyword>
<evidence type="ECO:0000256" key="10">
    <source>
        <dbReference type="ARBA" id="ARBA00022989"/>
    </source>
</evidence>
<dbReference type="CDD" id="cd14066">
    <property type="entry name" value="STKc_IRAK"/>
    <property type="match status" value="1"/>
</dbReference>
<sequence length="652" mass="72712">MEQTKSGDQRRANYIYVTKIQAVRSKRKALERRHCISKLWRAEKNCLLGLPLILEKKEHINNGADRPTLDDTNLCQYARQGLRLVQSEYLRTTNSFVPPTNSSQSCWDDYQTLLSEFFPNFAVQKSCGFQTRWISEGCVNITTKSDFEALIPKSSLDNVVQSCNQPLYDNSPCAACSTALSGLQTLNSTEKSVGNVSDCTVYPWIYAAAFANQFGPTDIGTAKCLFSLDFTSRARHRRKHLIVIAVICVGFGFAALVGVFVWLWWRWRRRTRDLRREEMLMTTTKKKMVRLESRLVPGLESINGSTTLVKFTFDEIKQATRNFSRDYIVGKGGYGNVYRGVLPDGSEIAVKRFKNCSVAGDVNFAHEVEVIASVRHVNLVALRGYCTATTKFEGHQRIIVCDLMKNGSLHDHLFGAEEEERLGWPVRERIALGTARGLAYLHYGAQPGIIHRDIKASNILLDDRFEAILADFGLAKFAPEGVTHLSTRVAGTMGYVAPEYALYGQLTDRSDVFSFGVVLLELLSGKKALATDSEGDTLVLTDWAWALVRNGKALDVIEPNMPEVGRPEIMEKYVLLAVLCSHPQLYARPTMDQVVKILETDIPVPSIPERPTPLVSSSRIGRSLSGGFSTRDASTSTSTGYQASTSETDHTV</sequence>
<evidence type="ECO:0000256" key="11">
    <source>
        <dbReference type="ARBA" id="ARBA00023136"/>
    </source>
</evidence>
<dbReference type="Gene3D" id="1.10.510.10">
    <property type="entry name" value="Transferase(Phosphotransferase) domain 1"/>
    <property type="match status" value="1"/>
</dbReference>
<dbReference type="AlphaFoldDB" id="A0A7N0UUX1"/>
<dbReference type="InterPro" id="IPR000719">
    <property type="entry name" value="Prot_kinase_dom"/>
</dbReference>
<evidence type="ECO:0000256" key="13">
    <source>
        <dbReference type="ARBA" id="ARBA00023180"/>
    </source>
</evidence>
<evidence type="ECO:0000256" key="7">
    <source>
        <dbReference type="ARBA" id="ARBA00022741"/>
    </source>
</evidence>
<dbReference type="GO" id="GO:0004674">
    <property type="term" value="F:protein serine/threonine kinase activity"/>
    <property type="evidence" value="ECO:0007669"/>
    <property type="project" value="UniProtKB-KW"/>
</dbReference>
<name>A0A7N0UUX1_KALFE</name>
<evidence type="ECO:0000256" key="17">
    <source>
        <dbReference type="SAM" id="MobiDB-lite"/>
    </source>
</evidence>
<accession>A0A7N0UUX1</accession>
<evidence type="ECO:0000256" key="6">
    <source>
        <dbReference type="ARBA" id="ARBA00022729"/>
    </source>
</evidence>
<evidence type="ECO:0000256" key="2">
    <source>
        <dbReference type="ARBA" id="ARBA00012513"/>
    </source>
</evidence>
<dbReference type="PROSITE" id="PS50011">
    <property type="entry name" value="PROTEIN_KINASE_DOM"/>
    <property type="match status" value="1"/>
</dbReference>
<feature type="compositionally biased region" description="Polar residues" evidence="17">
    <location>
        <begin position="631"/>
        <end position="646"/>
    </location>
</feature>
<dbReference type="Pfam" id="PF19160">
    <property type="entry name" value="SPARK"/>
    <property type="match status" value="1"/>
</dbReference>
<feature type="domain" description="Protein kinase" evidence="19">
    <location>
        <begin position="323"/>
        <end position="607"/>
    </location>
</feature>
<dbReference type="Proteomes" id="UP000594263">
    <property type="component" value="Unplaced"/>
</dbReference>
<evidence type="ECO:0000259" key="19">
    <source>
        <dbReference type="PROSITE" id="PS50011"/>
    </source>
</evidence>
<evidence type="ECO:0000256" key="12">
    <source>
        <dbReference type="ARBA" id="ARBA00023170"/>
    </source>
</evidence>
<keyword evidence="13" id="KW-0325">Glycoprotein</keyword>
<evidence type="ECO:0000256" key="16">
    <source>
        <dbReference type="PROSITE-ProRule" id="PRU10141"/>
    </source>
</evidence>
<dbReference type="Gene3D" id="3.30.200.20">
    <property type="entry name" value="Phosphorylase Kinase, domain 1"/>
    <property type="match status" value="1"/>
</dbReference>
<dbReference type="InterPro" id="IPR011009">
    <property type="entry name" value="Kinase-like_dom_sf"/>
</dbReference>
<protein>
    <recommendedName>
        <fullName evidence="2">non-specific serine/threonine protein kinase</fullName>
        <ecNumber evidence="2">2.7.11.1</ecNumber>
    </recommendedName>
</protein>
<dbReference type="GO" id="GO:0005524">
    <property type="term" value="F:ATP binding"/>
    <property type="evidence" value="ECO:0007669"/>
    <property type="project" value="UniProtKB-UniRule"/>
</dbReference>
<evidence type="ECO:0000256" key="1">
    <source>
        <dbReference type="ARBA" id="ARBA00004479"/>
    </source>
</evidence>
<dbReference type="SUPFAM" id="SSF56112">
    <property type="entry name" value="Protein kinase-like (PK-like)"/>
    <property type="match status" value="1"/>
</dbReference>
<keyword evidence="6" id="KW-0732">Signal</keyword>
<comment type="subcellular location">
    <subcellularLocation>
        <location evidence="1">Membrane</location>
        <topology evidence="1">Single-pass type I membrane protein</topology>
    </subcellularLocation>
</comment>
<feature type="region of interest" description="Disordered" evidence="17">
    <location>
        <begin position="608"/>
        <end position="652"/>
    </location>
</feature>
<evidence type="ECO:0000256" key="15">
    <source>
        <dbReference type="ARBA" id="ARBA00048679"/>
    </source>
</evidence>
<dbReference type="InterPro" id="IPR017441">
    <property type="entry name" value="Protein_kinase_ATP_BS"/>
</dbReference>
<dbReference type="PANTHER" id="PTHR47989">
    <property type="entry name" value="OS01G0750732 PROTEIN"/>
    <property type="match status" value="1"/>
</dbReference>
<keyword evidence="21" id="KW-1185">Reference proteome</keyword>
<dbReference type="PROSITE" id="PS00107">
    <property type="entry name" value="PROTEIN_KINASE_ATP"/>
    <property type="match status" value="1"/>
</dbReference>
<evidence type="ECO:0000256" key="9">
    <source>
        <dbReference type="ARBA" id="ARBA00022840"/>
    </source>
</evidence>
<keyword evidence="8" id="KW-0418">Kinase</keyword>
<evidence type="ECO:0000256" key="3">
    <source>
        <dbReference type="ARBA" id="ARBA00022527"/>
    </source>
</evidence>
<evidence type="ECO:0000313" key="21">
    <source>
        <dbReference type="Proteomes" id="UP000594263"/>
    </source>
</evidence>
<proteinExistence type="predicted"/>
<dbReference type="GO" id="GO:0016020">
    <property type="term" value="C:membrane"/>
    <property type="evidence" value="ECO:0007669"/>
    <property type="project" value="UniProtKB-SubCell"/>
</dbReference>
<comment type="catalytic activity">
    <reaction evidence="15">
        <text>L-seryl-[protein] + ATP = O-phospho-L-seryl-[protein] + ADP + H(+)</text>
        <dbReference type="Rhea" id="RHEA:17989"/>
        <dbReference type="Rhea" id="RHEA-COMP:9863"/>
        <dbReference type="Rhea" id="RHEA-COMP:11604"/>
        <dbReference type="ChEBI" id="CHEBI:15378"/>
        <dbReference type="ChEBI" id="CHEBI:29999"/>
        <dbReference type="ChEBI" id="CHEBI:30616"/>
        <dbReference type="ChEBI" id="CHEBI:83421"/>
        <dbReference type="ChEBI" id="CHEBI:456216"/>
        <dbReference type="EC" id="2.7.11.1"/>
    </reaction>
</comment>
<dbReference type="FunFam" id="1.10.510.10:FF:000287">
    <property type="entry name" value="probable LRR receptor-like serine/threonine-protein kinase RKF3"/>
    <property type="match status" value="1"/>
</dbReference>
<keyword evidence="12" id="KW-0675">Receptor</keyword>
<dbReference type="InterPro" id="IPR043891">
    <property type="entry name" value="SPARK"/>
</dbReference>
<dbReference type="PROSITE" id="PS00108">
    <property type="entry name" value="PROTEIN_KINASE_ST"/>
    <property type="match status" value="1"/>
</dbReference>
<keyword evidence="11 18" id="KW-0472">Membrane</keyword>
<dbReference type="Pfam" id="PF00069">
    <property type="entry name" value="Pkinase"/>
    <property type="match status" value="1"/>
</dbReference>
<feature type="binding site" evidence="16">
    <location>
        <position position="351"/>
    </location>
    <ligand>
        <name>ATP</name>
        <dbReference type="ChEBI" id="CHEBI:30616"/>
    </ligand>
</feature>
<evidence type="ECO:0000256" key="18">
    <source>
        <dbReference type="SAM" id="Phobius"/>
    </source>
</evidence>
<keyword evidence="4" id="KW-0808">Transferase</keyword>
<keyword evidence="5 18" id="KW-0812">Transmembrane</keyword>
<evidence type="ECO:0000256" key="5">
    <source>
        <dbReference type="ARBA" id="ARBA00022692"/>
    </source>
</evidence>
<dbReference type="EC" id="2.7.11.1" evidence="2"/>
<dbReference type="SMART" id="SM00220">
    <property type="entry name" value="S_TKc"/>
    <property type="match status" value="1"/>
</dbReference>
<keyword evidence="10 18" id="KW-1133">Transmembrane helix</keyword>
<dbReference type="EnsemblPlants" id="Kaladp0088s0034.1.v1.1">
    <property type="protein sequence ID" value="Kaladp0088s0034.1.v1.1"/>
    <property type="gene ID" value="Kaladp0088s0034.v1.1"/>
</dbReference>
<keyword evidence="9 16" id="KW-0067">ATP-binding</keyword>
<evidence type="ECO:0000256" key="8">
    <source>
        <dbReference type="ARBA" id="ARBA00022777"/>
    </source>
</evidence>
<evidence type="ECO:0000256" key="14">
    <source>
        <dbReference type="ARBA" id="ARBA00047899"/>
    </source>
</evidence>